<comment type="caution">
    <text evidence="3">The sequence shown here is derived from an EMBL/GenBank/DDBJ whole genome shotgun (WGS) entry which is preliminary data.</text>
</comment>
<proteinExistence type="predicted"/>
<dbReference type="OrthoDB" id="10611484at2759"/>
<accession>A0A814DLT0</accession>
<keyword evidence="2" id="KW-0732">Signal</keyword>
<sequence>MLICLSLLLPCFLILGQIKADECIVDNENNSTRHNLITNLDDLNLNERFKLRVDCAVKDFTLGFDDLKTSFQNALDNSKTNQTSVTEGKKRKNNKSKDASNSHNFAQIGFVFYSLNETQRVTYFDHESFIFTKTQSNVTSTDFEIAELSNDIIVLKALYEDIKHKLKVKQKNLSQMKGSKKNKTSKKHSKHD</sequence>
<dbReference type="Proteomes" id="UP000663879">
    <property type="component" value="Unassembled WGS sequence"/>
</dbReference>
<protein>
    <submittedName>
        <fullName evidence="3">Uncharacterized protein</fullName>
    </submittedName>
</protein>
<dbReference type="AlphaFoldDB" id="A0A814DLT0"/>
<evidence type="ECO:0000256" key="2">
    <source>
        <dbReference type="SAM" id="SignalP"/>
    </source>
</evidence>
<gene>
    <name evidence="3" type="ORF">OXX778_LOCUS14402</name>
</gene>
<feature type="signal peptide" evidence="2">
    <location>
        <begin position="1"/>
        <end position="20"/>
    </location>
</feature>
<name>A0A814DLT0_9BILA</name>
<feature type="compositionally biased region" description="Basic residues" evidence="1">
    <location>
        <begin position="178"/>
        <end position="192"/>
    </location>
</feature>
<evidence type="ECO:0000313" key="4">
    <source>
        <dbReference type="Proteomes" id="UP000663879"/>
    </source>
</evidence>
<dbReference type="EMBL" id="CAJNOC010002961">
    <property type="protein sequence ID" value="CAF0960118.1"/>
    <property type="molecule type" value="Genomic_DNA"/>
</dbReference>
<evidence type="ECO:0000256" key="1">
    <source>
        <dbReference type="SAM" id="MobiDB-lite"/>
    </source>
</evidence>
<evidence type="ECO:0000313" key="3">
    <source>
        <dbReference type="EMBL" id="CAF0960118.1"/>
    </source>
</evidence>
<feature type="chain" id="PRO_5032856887" evidence="2">
    <location>
        <begin position="21"/>
        <end position="192"/>
    </location>
</feature>
<feature type="region of interest" description="Disordered" evidence="1">
    <location>
        <begin position="78"/>
        <end position="100"/>
    </location>
</feature>
<feature type="region of interest" description="Disordered" evidence="1">
    <location>
        <begin position="170"/>
        <end position="192"/>
    </location>
</feature>
<keyword evidence="4" id="KW-1185">Reference proteome</keyword>
<reference evidence="3" key="1">
    <citation type="submission" date="2021-02" db="EMBL/GenBank/DDBJ databases">
        <authorList>
            <person name="Nowell W R."/>
        </authorList>
    </citation>
    <scope>NUCLEOTIDE SEQUENCE</scope>
    <source>
        <strain evidence="3">Ploen Becks lab</strain>
    </source>
</reference>
<organism evidence="3 4">
    <name type="scientific">Brachionus calyciflorus</name>
    <dbReference type="NCBI Taxonomy" id="104777"/>
    <lineage>
        <taxon>Eukaryota</taxon>
        <taxon>Metazoa</taxon>
        <taxon>Spiralia</taxon>
        <taxon>Gnathifera</taxon>
        <taxon>Rotifera</taxon>
        <taxon>Eurotatoria</taxon>
        <taxon>Monogononta</taxon>
        <taxon>Pseudotrocha</taxon>
        <taxon>Ploima</taxon>
        <taxon>Brachionidae</taxon>
        <taxon>Brachionus</taxon>
    </lineage>
</organism>